<evidence type="ECO:0000313" key="3">
    <source>
        <dbReference type="Proteomes" id="UP000249402"/>
    </source>
</evidence>
<dbReference type="GeneID" id="37225963"/>
<accession>A0A395GHF4</accession>
<organism evidence="2 3">
    <name type="scientific">Aspergillus ibericus CBS 121593</name>
    <dbReference type="NCBI Taxonomy" id="1448316"/>
    <lineage>
        <taxon>Eukaryota</taxon>
        <taxon>Fungi</taxon>
        <taxon>Dikarya</taxon>
        <taxon>Ascomycota</taxon>
        <taxon>Pezizomycotina</taxon>
        <taxon>Eurotiomycetes</taxon>
        <taxon>Eurotiomycetidae</taxon>
        <taxon>Eurotiales</taxon>
        <taxon>Aspergillaceae</taxon>
        <taxon>Aspergillus</taxon>
        <taxon>Aspergillus subgen. Circumdati</taxon>
    </lineage>
</organism>
<reference evidence="2 3" key="1">
    <citation type="submission" date="2018-02" db="EMBL/GenBank/DDBJ databases">
        <title>The genomes of Aspergillus section Nigri reveals drivers in fungal speciation.</title>
        <authorList>
            <consortium name="DOE Joint Genome Institute"/>
            <person name="Vesth T.C."/>
            <person name="Nybo J."/>
            <person name="Theobald S."/>
            <person name="Brandl J."/>
            <person name="Frisvad J.C."/>
            <person name="Nielsen K.F."/>
            <person name="Lyhne E.K."/>
            <person name="Kogle M.E."/>
            <person name="Kuo A."/>
            <person name="Riley R."/>
            <person name="Clum A."/>
            <person name="Nolan M."/>
            <person name="Lipzen A."/>
            <person name="Salamov A."/>
            <person name="Henrissat B."/>
            <person name="Wiebenga A."/>
            <person name="De vries R.P."/>
            <person name="Grigoriev I.V."/>
            <person name="Mortensen U.H."/>
            <person name="Andersen M.R."/>
            <person name="Baker S.E."/>
        </authorList>
    </citation>
    <scope>NUCLEOTIDE SEQUENCE [LARGE SCALE GENOMIC DNA]</scope>
    <source>
        <strain evidence="2 3">CBS 121593</strain>
    </source>
</reference>
<evidence type="ECO:0000256" key="1">
    <source>
        <dbReference type="SAM" id="MobiDB-lite"/>
    </source>
</evidence>
<evidence type="ECO:0000313" key="2">
    <source>
        <dbReference type="EMBL" id="RAK94819.1"/>
    </source>
</evidence>
<sequence>FIATYGANPDHFWNKLPLLSDGHIVKQLLKVLGHHSEMNDLTQRLLEIKLYEQVQLLEKNITLRKGETTRSVALQRVLGHKASRAEDFKVDRGKKLSHFELVDLFRISKPHWRKWRKIIQEEWAKDLNDVLSKIYKQIPSQTPFIPEMGEGEARTPDSEVENSNLPILSFSASADQVDSQADSLESRKRGTIQKEQNSSSAEAIISNKRSACDLYPLATKRQCVGQVVLPSQGHTAESGVPNNRTVQPSNDNSARPDSIVRSPN</sequence>
<dbReference type="Proteomes" id="UP000249402">
    <property type="component" value="Unassembled WGS sequence"/>
</dbReference>
<dbReference type="EMBL" id="KZ824518">
    <property type="protein sequence ID" value="RAK94819.1"/>
    <property type="molecule type" value="Genomic_DNA"/>
</dbReference>
<gene>
    <name evidence="2" type="ORF">BO80DRAFT_439888</name>
</gene>
<protein>
    <submittedName>
        <fullName evidence="2">Uncharacterized protein</fullName>
    </submittedName>
</protein>
<name>A0A395GHF4_9EURO</name>
<keyword evidence="3" id="KW-1185">Reference proteome</keyword>
<proteinExistence type="predicted"/>
<dbReference type="VEuPathDB" id="FungiDB:BO80DRAFT_439888"/>
<dbReference type="OrthoDB" id="4502100at2759"/>
<dbReference type="RefSeq" id="XP_025569147.1">
    <property type="nucleotide sequence ID" value="XM_025721098.1"/>
</dbReference>
<feature type="region of interest" description="Disordered" evidence="1">
    <location>
        <begin position="232"/>
        <end position="264"/>
    </location>
</feature>
<dbReference type="AlphaFoldDB" id="A0A395GHF4"/>
<feature type="non-terminal residue" evidence="2">
    <location>
        <position position="1"/>
    </location>
</feature>